<keyword evidence="1" id="KW-0547">Nucleotide-binding</keyword>
<dbReference type="PROSITE" id="PS00108">
    <property type="entry name" value="PROTEIN_KINASE_ST"/>
    <property type="match status" value="1"/>
</dbReference>
<dbReference type="PANTHER" id="PTHR24363">
    <property type="entry name" value="SERINE/THREONINE PROTEIN KINASE"/>
    <property type="match status" value="1"/>
</dbReference>
<keyword evidence="3" id="KW-0812">Transmembrane</keyword>
<gene>
    <name evidence="5" type="ORF">ENR64_24260</name>
</gene>
<evidence type="ECO:0000256" key="1">
    <source>
        <dbReference type="ARBA" id="ARBA00022741"/>
    </source>
</evidence>
<dbReference type="GO" id="GO:0005524">
    <property type="term" value="F:ATP binding"/>
    <property type="evidence" value="ECO:0007669"/>
    <property type="project" value="UniProtKB-KW"/>
</dbReference>
<proteinExistence type="predicted"/>
<dbReference type="Gene3D" id="3.30.200.20">
    <property type="entry name" value="Phosphorylase Kinase, domain 1"/>
    <property type="match status" value="1"/>
</dbReference>
<dbReference type="EMBL" id="DSRU01000344">
    <property type="protein sequence ID" value="HFN00810.1"/>
    <property type="molecule type" value="Genomic_DNA"/>
</dbReference>
<dbReference type="CDD" id="cd14014">
    <property type="entry name" value="STKc_PknB_like"/>
    <property type="match status" value="1"/>
</dbReference>
<dbReference type="PANTHER" id="PTHR24363:SF7">
    <property type="entry name" value="SERINE_THREONINE-PROTEIN KINASE-LIKE PROTEIN E"/>
    <property type="match status" value="1"/>
</dbReference>
<dbReference type="Pfam" id="PF00069">
    <property type="entry name" value="Pkinase"/>
    <property type="match status" value="1"/>
</dbReference>
<keyword evidence="5" id="KW-0808">Transferase</keyword>
<evidence type="ECO:0000256" key="3">
    <source>
        <dbReference type="SAM" id="Phobius"/>
    </source>
</evidence>
<dbReference type="InterPro" id="IPR000719">
    <property type="entry name" value="Prot_kinase_dom"/>
</dbReference>
<organism evidence="5">
    <name type="scientific">Oscillatoriales cyanobacterium SpSt-418</name>
    <dbReference type="NCBI Taxonomy" id="2282169"/>
    <lineage>
        <taxon>Bacteria</taxon>
        <taxon>Bacillati</taxon>
        <taxon>Cyanobacteriota</taxon>
        <taxon>Cyanophyceae</taxon>
        <taxon>Oscillatoriophycideae</taxon>
        <taxon>Oscillatoriales</taxon>
    </lineage>
</organism>
<dbReference type="Gene3D" id="1.10.510.10">
    <property type="entry name" value="Transferase(Phosphotransferase) domain 1"/>
    <property type="match status" value="1"/>
</dbReference>
<dbReference type="SMART" id="SM00220">
    <property type="entry name" value="S_TKc"/>
    <property type="match status" value="1"/>
</dbReference>
<dbReference type="GO" id="GO:0004674">
    <property type="term" value="F:protein serine/threonine kinase activity"/>
    <property type="evidence" value="ECO:0007669"/>
    <property type="project" value="UniProtKB-KW"/>
</dbReference>
<accession>A0A7C3KGU7</accession>
<feature type="transmembrane region" description="Helical" evidence="3">
    <location>
        <begin position="350"/>
        <end position="375"/>
    </location>
</feature>
<keyword evidence="2" id="KW-0067">ATP-binding</keyword>
<dbReference type="InterPro" id="IPR011009">
    <property type="entry name" value="Kinase-like_dom_sf"/>
</dbReference>
<evidence type="ECO:0000259" key="4">
    <source>
        <dbReference type="PROSITE" id="PS50011"/>
    </source>
</evidence>
<evidence type="ECO:0000313" key="5">
    <source>
        <dbReference type="EMBL" id="HFN00810.1"/>
    </source>
</evidence>
<keyword evidence="3" id="KW-1133">Transmembrane helix</keyword>
<comment type="caution">
    <text evidence="5">The sequence shown here is derived from an EMBL/GenBank/DDBJ whole genome shotgun (WGS) entry which is preliminary data.</text>
</comment>
<dbReference type="PROSITE" id="PS50011">
    <property type="entry name" value="PROTEIN_KINASE_DOM"/>
    <property type="match status" value="1"/>
</dbReference>
<feature type="domain" description="Protein kinase" evidence="4">
    <location>
        <begin position="13"/>
        <end position="271"/>
    </location>
</feature>
<keyword evidence="3" id="KW-0472">Membrane</keyword>
<dbReference type="InterPro" id="IPR008271">
    <property type="entry name" value="Ser/Thr_kinase_AS"/>
</dbReference>
<feature type="transmembrane region" description="Helical" evidence="3">
    <location>
        <begin position="326"/>
        <end position="344"/>
    </location>
</feature>
<evidence type="ECO:0000256" key="2">
    <source>
        <dbReference type="ARBA" id="ARBA00022840"/>
    </source>
</evidence>
<dbReference type="SUPFAM" id="SSF56112">
    <property type="entry name" value="Protein kinase-like (PK-like)"/>
    <property type="match status" value="1"/>
</dbReference>
<protein>
    <submittedName>
        <fullName evidence="5">Serine/threonine protein kinase</fullName>
    </submittedName>
</protein>
<dbReference type="AlphaFoldDB" id="A0A7C3KGU7"/>
<keyword evidence="5" id="KW-0723">Serine/threonine-protein kinase</keyword>
<reference evidence="5" key="1">
    <citation type="journal article" date="2020" name="mSystems">
        <title>Genome- and Community-Level Interaction Insights into Carbon Utilization and Element Cycling Functions of Hydrothermarchaeota in Hydrothermal Sediment.</title>
        <authorList>
            <person name="Zhou Z."/>
            <person name="Liu Y."/>
            <person name="Xu W."/>
            <person name="Pan J."/>
            <person name="Luo Z.H."/>
            <person name="Li M."/>
        </authorList>
    </citation>
    <scope>NUCLEOTIDE SEQUENCE [LARGE SCALE GENOMIC DNA]</scope>
    <source>
        <strain evidence="5">SpSt-418</strain>
    </source>
</reference>
<sequence length="533" mass="59256">MDEWIHTVLGNRYQIQSLLGRQTGRRTFLAIDSETQTQVVVKLLLFGPDFTWEDLKLFEREAETLKSLEHPAIPHYLDFFEAETQVGKGFALVQSYLEARSLQAWVTGGRSFSEAELKNIANQLLEILDYLHSRQPPVIHRDIKPSNILLGDRTGNSPGTIYLVDFGSVQTAAHGGTMTIVGTYGYMPHEQFGGRALPASDLYSVGATLIYLATGQHPADLPQHNLRIEFEPFVSLSTSFTDWIRGLIAPNIAQRPDSARAALKALTRPSMAIAPTSSSSDRFVLGSHPSFSDIQLRKNSTDLTLVVPHNQMTILFSKASLSLSEITRFGGCLGFISILGFAFVTGILSFLIGFLMLFILGFSIIQAMITIFSGLTEQRKDYRVIFQRGPDSTIYATCILDELVPGAYSNMPLTLYSSQDSSTSPIVGKVNHIHLDKCEVSSDQDDPLSVHTKHHLLNQATNRSDSHRFIFQKKITSLDAGPCGVPRYQLELNSGLQGSFRITGTRQEIQWLCDELSEWSGLRVQYEDFTPSA</sequence>
<keyword evidence="5" id="KW-0418">Kinase</keyword>
<name>A0A7C3KGU7_9CYAN</name>